<evidence type="ECO:0000313" key="2">
    <source>
        <dbReference type="EMBL" id="RPA78377.1"/>
    </source>
</evidence>
<dbReference type="EMBL" id="ML119712">
    <property type="protein sequence ID" value="RPA78377.1"/>
    <property type="molecule type" value="Genomic_DNA"/>
</dbReference>
<protein>
    <recommendedName>
        <fullName evidence="1">F-box domain-containing protein</fullName>
    </recommendedName>
</protein>
<accession>A0A3N4HYW3</accession>
<organism evidence="2 3">
    <name type="scientific">Ascobolus immersus RN42</name>
    <dbReference type="NCBI Taxonomy" id="1160509"/>
    <lineage>
        <taxon>Eukaryota</taxon>
        <taxon>Fungi</taxon>
        <taxon>Dikarya</taxon>
        <taxon>Ascomycota</taxon>
        <taxon>Pezizomycotina</taxon>
        <taxon>Pezizomycetes</taxon>
        <taxon>Pezizales</taxon>
        <taxon>Ascobolaceae</taxon>
        <taxon>Ascobolus</taxon>
    </lineage>
</organism>
<reference evidence="2 3" key="1">
    <citation type="journal article" date="2018" name="Nat. Ecol. Evol.">
        <title>Pezizomycetes genomes reveal the molecular basis of ectomycorrhizal truffle lifestyle.</title>
        <authorList>
            <person name="Murat C."/>
            <person name="Payen T."/>
            <person name="Noel B."/>
            <person name="Kuo A."/>
            <person name="Morin E."/>
            <person name="Chen J."/>
            <person name="Kohler A."/>
            <person name="Krizsan K."/>
            <person name="Balestrini R."/>
            <person name="Da Silva C."/>
            <person name="Montanini B."/>
            <person name="Hainaut M."/>
            <person name="Levati E."/>
            <person name="Barry K.W."/>
            <person name="Belfiori B."/>
            <person name="Cichocki N."/>
            <person name="Clum A."/>
            <person name="Dockter R.B."/>
            <person name="Fauchery L."/>
            <person name="Guy J."/>
            <person name="Iotti M."/>
            <person name="Le Tacon F."/>
            <person name="Lindquist E.A."/>
            <person name="Lipzen A."/>
            <person name="Malagnac F."/>
            <person name="Mello A."/>
            <person name="Molinier V."/>
            <person name="Miyauchi S."/>
            <person name="Poulain J."/>
            <person name="Riccioni C."/>
            <person name="Rubini A."/>
            <person name="Sitrit Y."/>
            <person name="Splivallo R."/>
            <person name="Traeger S."/>
            <person name="Wang M."/>
            <person name="Zifcakova L."/>
            <person name="Wipf D."/>
            <person name="Zambonelli A."/>
            <person name="Paolocci F."/>
            <person name="Nowrousian M."/>
            <person name="Ottonello S."/>
            <person name="Baldrian P."/>
            <person name="Spatafora J.W."/>
            <person name="Henrissat B."/>
            <person name="Nagy L.G."/>
            <person name="Aury J.M."/>
            <person name="Wincker P."/>
            <person name="Grigoriev I.V."/>
            <person name="Bonfante P."/>
            <person name="Martin F.M."/>
        </authorList>
    </citation>
    <scope>NUCLEOTIDE SEQUENCE [LARGE SCALE GENOMIC DNA]</scope>
    <source>
        <strain evidence="2 3">RN42</strain>
    </source>
</reference>
<proteinExistence type="predicted"/>
<dbReference type="AlphaFoldDB" id="A0A3N4HYW3"/>
<gene>
    <name evidence="2" type="ORF">BJ508DRAFT_329319</name>
</gene>
<dbReference type="InterPro" id="IPR001810">
    <property type="entry name" value="F-box_dom"/>
</dbReference>
<evidence type="ECO:0000313" key="3">
    <source>
        <dbReference type="Proteomes" id="UP000275078"/>
    </source>
</evidence>
<sequence length="167" mass="19234">MSSNKNPLNKTDPDLAPTVHLLSLPLELRLEIYRQCTAFTLLNLSHANTRLRNEVNNEPAIFTSAYGYYTSPTTHPPSAVRARRLRPHNTTIFTIKLITRLLDITERNLLLKLFHGKIEDTRICMACYRVCLLDEIAVSYRGLSHISPERCTSLRTKYHLGHEWFSV</sequence>
<evidence type="ECO:0000259" key="1">
    <source>
        <dbReference type="PROSITE" id="PS50181"/>
    </source>
</evidence>
<dbReference type="Proteomes" id="UP000275078">
    <property type="component" value="Unassembled WGS sequence"/>
</dbReference>
<keyword evidence="3" id="KW-1185">Reference proteome</keyword>
<name>A0A3N4HYW3_ASCIM</name>
<feature type="domain" description="F-box" evidence="1">
    <location>
        <begin position="18"/>
        <end position="65"/>
    </location>
</feature>
<dbReference type="PROSITE" id="PS50181">
    <property type="entry name" value="FBOX"/>
    <property type="match status" value="1"/>
</dbReference>